<name>Q6N8U9_RHOPA</name>
<sequence>MTPETVILGYGPVGRATTELLAAKGVAVRVAQRSQPADLAHGAVFQACDVLDPASVAGAVAGAKQIVVAIGFPYIAEVWRTSWPAAMQNLLAAAAATHARMVFVDNLYMYGAQHAALREHMPLTDVGVKPAVRAEITRLWTKASAAGQVRVAALRAPDFYGPGVGLSHLGDLAFGAIAKGKRAMLIAPPDTPHDFAYVPDIARAVASLLDAPDDAFGQAWHMPSAPIRTPRQILELGARALGTTARISSLPQWVLPVVGAVSPVLREMTEMRFLWDRPYHVDARKFTSRFWSDVTPFEIGAAATALSFRDQTSTLAA</sequence>
<evidence type="ECO:0000313" key="2">
    <source>
        <dbReference type="EMBL" id="CAE27245.1"/>
    </source>
</evidence>
<proteinExistence type="predicted"/>
<accession>Q6N8U9</accession>
<dbReference type="eggNOG" id="COG0451">
    <property type="taxonomic scope" value="Bacteria"/>
</dbReference>
<dbReference type="EMBL" id="CP116810">
    <property type="protein sequence ID" value="WCL91949.1"/>
    <property type="molecule type" value="Genomic_DNA"/>
</dbReference>
<dbReference type="Gene3D" id="3.40.50.720">
    <property type="entry name" value="NAD(P)-binding Rossmann-like Domain"/>
    <property type="match status" value="1"/>
</dbReference>
<dbReference type="EMBL" id="BX572598">
    <property type="protein sequence ID" value="CAE27245.1"/>
    <property type="molecule type" value="Genomic_DNA"/>
</dbReference>
<reference evidence="3" key="1">
    <citation type="submission" date="2003-07" db="EMBL/GenBank/DDBJ databases">
        <authorList>
            <consortium name="Rhodopseudomonas genome consortium"/>
            <person name="Larimer F."/>
            <person name="Harwood C."/>
        </authorList>
    </citation>
    <scope>NUCLEOTIDE SEQUENCE</scope>
    <source>
        <strain evidence="3">CGA009</strain>
    </source>
</reference>
<keyword evidence="4" id="KW-1185">Reference proteome</keyword>
<dbReference type="Pfam" id="PF01370">
    <property type="entry name" value="Epimerase"/>
    <property type="match status" value="1"/>
</dbReference>
<dbReference type="HOGENOM" id="CLU_049717_1_0_5"/>
<reference evidence="2 4" key="2">
    <citation type="journal article" date="2004" name="Nat. Biotechnol.">
        <title>Complete genome sequence of the metabolically versatile photosynthetic bacterium Rhodopseudomonas palustris.</title>
        <authorList>
            <person name="Larimer F.W."/>
            <person name="Chain P."/>
            <person name="Hauser L."/>
            <person name="Lamerdin J."/>
            <person name="Malfatti S."/>
            <person name="Do L."/>
            <person name="Land M.L."/>
            <person name="Pelletier D.A."/>
            <person name="Beatty J.T."/>
            <person name="Lang A.S."/>
            <person name="Tabita F.R."/>
            <person name="Gibson J.L."/>
            <person name="Hanson T.E."/>
            <person name="Bobst C."/>
            <person name="Torres J.L."/>
            <person name="Peres C."/>
            <person name="Harrison F.H."/>
            <person name="Gibson J."/>
            <person name="Harwood C.S."/>
        </authorList>
    </citation>
    <scope>NUCLEOTIDE SEQUENCE [LARGE SCALE GENOMIC DNA]</scope>
    <source>
        <strain evidence="4">ATCC BAA-98 / CGA009</strain>
        <strain evidence="2">CGA009</strain>
    </source>
</reference>
<feature type="domain" description="NAD-dependent epimerase/dehydratase" evidence="1">
    <location>
        <begin position="9"/>
        <end position="214"/>
    </location>
</feature>
<dbReference type="SUPFAM" id="SSF51735">
    <property type="entry name" value="NAD(P)-binding Rossmann-fold domains"/>
    <property type="match status" value="1"/>
</dbReference>
<dbReference type="STRING" id="258594.RPA1804"/>
<reference evidence="3" key="3">
    <citation type="submission" date="2022-12" db="EMBL/GenBank/DDBJ databases">
        <title>Complete genome sequence of Rhodopseudomonas palustris CGA0092 and corrections to the R. palustris CGA009 genome sequence.</title>
        <authorList>
            <person name="Mazny B.R."/>
            <person name="Sheff O.F."/>
            <person name="LaSarre B."/>
            <person name="McKinlay A."/>
            <person name="McKinlay J.B."/>
        </authorList>
    </citation>
    <scope>NUCLEOTIDE SEQUENCE</scope>
    <source>
        <strain evidence="3">CGA009</strain>
    </source>
</reference>
<protein>
    <submittedName>
        <fullName evidence="3">NAD-dependent epimerase/dehydratase family protein</fullName>
    </submittedName>
</protein>
<dbReference type="AlphaFoldDB" id="Q6N8U9"/>
<dbReference type="Proteomes" id="UP000001426">
    <property type="component" value="Chromosome"/>
</dbReference>
<evidence type="ECO:0000313" key="4">
    <source>
        <dbReference type="Proteomes" id="UP000001426"/>
    </source>
</evidence>
<evidence type="ECO:0000259" key="1">
    <source>
        <dbReference type="Pfam" id="PF01370"/>
    </source>
</evidence>
<evidence type="ECO:0000313" key="3">
    <source>
        <dbReference type="EMBL" id="WCL91949.1"/>
    </source>
</evidence>
<gene>
    <name evidence="2" type="ordered locus">RPA1804</name>
    <name evidence="3" type="ORF">TX73_009280</name>
</gene>
<dbReference type="GeneID" id="66892840"/>
<dbReference type="InterPro" id="IPR036291">
    <property type="entry name" value="NAD(P)-bd_dom_sf"/>
</dbReference>
<dbReference type="InterPro" id="IPR001509">
    <property type="entry name" value="Epimerase_deHydtase"/>
</dbReference>
<dbReference type="KEGG" id="rpa:TX73_009280"/>
<organism evidence="2">
    <name type="scientific">Rhodopseudomonas palustris (strain ATCC BAA-98 / CGA009)</name>
    <dbReference type="NCBI Taxonomy" id="258594"/>
    <lineage>
        <taxon>Bacteria</taxon>
        <taxon>Pseudomonadati</taxon>
        <taxon>Pseudomonadota</taxon>
        <taxon>Alphaproteobacteria</taxon>
        <taxon>Hyphomicrobiales</taxon>
        <taxon>Nitrobacteraceae</taxon>
        <taxon>Rhodopseudomonas</taxon>
    </lineage>
</organism>
<dbReference type="RefSeq" id="WP_011157310.1">
    <property type="nucleotide sequence ID" value="NZ_CP116810.1"/>
</dbReference>
<dbReference type="PhylomeDB" id="Q6N8U9"/>